<reference evidence="1 2" key="1">
    <citation type="journal article" date="2020" name="Nat. Commun.">
        <title>The structures of two archaeal type IV pili illuminate evolutionary relationships.</title>
        <authorList>
            <person name="Wang F."/>
            <person name="Baquero D.P."/>
            <person name="Su Z."/>
            <person name="Beltran L.C."/>
            <person name="Prangishvili D."/>
            <person name="Krupovic M."/>
            <person name="Egelman E.H."/>
        </authorList>
    </citation>
    <scope>NUCLEOTIDE SEQUENCE [LARGE SCALE GENOMIC DNA]</scope>
    <source>
        <strain evidence="1 2">2GA</strain>
    </source>
</reference>
<dbReference type="AlphaFoldDB" id="A0A7L4P8D2"/>
<protein>
    <submittedName>
        <fullName evidence="1">Uncharacterized protein</fullName>
    </submittedName>
</protein>
<comment type="caution">
    <text evidence="1">The sequence shown here is derived from an EMBL/GenBank/DDBJ whole genome shotgun (WGS) entry which is preliminary data.</text>
</comment>
<proteinExistence type="predicted"/>
<dbReference type="RefSeq" id="WP_179790451.1">
    <property type="nucleotide sequence ID" value="NZ_JAAVJF010000002.1"/>
</dbReference>
<accession>A0A7L4P8D2</accession>
<evidence type="ECO:0000313" key="2">
    <source>
        <dbReference type="Proteomes" id="UP000554766"/>
    </source>
</evidence>
<sequence>MEILKAAVLLAVATAVAALMLYAFGHWPKALPYGEVMPYITFRNTSKGVEIGLFDYSGAAPAAAYIYVNGKPAGAGKGWTGVYVKCGDRVEALIQYGNSPDGRFQRKLEGVVSCSKPLSARASPSGINPASLKLIEAFSAANGYMDIEGIPIEAKLICDTSGASIYDNRFQVELKVIPRDTTMCVGDYCVRILTLLSGSGWEMRGPGSKTAAKNVKILRPPSAFLTNYLGGVDTTFIVNAYFDYASYPNYEYTSWKVYLTVVDYQGSRAVYLGECYKSKISYQETHRWTEYRLANASAVVDFCWQIEKGVGVNAPDLSSALAWVTPVVRVTSIAWTDKKGNVVAAKIYASPVDDASECRVTIPIHNITMHNNYVQKWETIKNSLIDGIINGAYSEKDREVIKGMIDFLISQGYTPEEAFKKIFFIPGDAVFGQIPQVALNRSSIVTLYKQYFSVAQNTYRYKIGIASMYSLGAVLALSAMPLPFPLPKVQPPPGNFTVPAIG</sequence>
<gene>
    <name evidence="1" type="ORF">HC235_04685</name>
</gene>
<organism evidence="1 2">
    <name type="scientific">Pyrobaculum arsenaticum</name>
    <dbReference type="NCBI Taxonomy" id="121277"/>
    <lineage>
        <taxon>Archaea</taxon>
        <taxon>Thermoproteota</taxon>
        <taxon>Thermoprotei</taxon>
        <taxon>Thermoproteales</taxon>
        <taxon>Thermoproteaceae</taxon>
        <taxon>Pyrobaculum</taxon>
    </lineage>
</organism>
<name>A0A7L4P8D2_9CREN</name>
<dbReference type="EMBL" id="JAAVJF010000002">
    <property type="protein sequence ID" value="NYR15255.1"/>
    <property type="molecule type" value="Genomic_DNA"/>
</dbReference>
<dbReference type="Proteomes" id="UP000554766">
    <property type="component" value="Unassembled WGS sequence"/>
</dbReference>
<evidence type="ECO:0000313" key="1">
    <source>
        <dbReference type="EMBL" id="NYR15255.1"/>
    </source>
</evidence>
<keyword evidence="2" id="KW-1185">Reference proteome</keyword>